<reference evidence="1 3" key="1">
    <citation type="journal article" date="2019" name="Sci. Rep.">
        <title>Orb-weaving spider Araneus ventricosus genome elucidates the spidroin gene catalogue.</title>
        <authorList>
            <person name="Kono N."/>
            <person name="Nakamura H."/>
            <person name="Ohtoshi R."/>
            <person name="Moran D.A.P."/>
            <person name="Shinohara A."/>
            <person name="Yoshida Y."/>
            <person name="Fujiwara M."/>
            <person name="Mori M."/>
            <person name="Tomita M."/>
            <person name="Arakawa K."/>
        </authorList>
    </citation>
    <scope>NUCLEOTIDE SEQUENCE [LARGE SCALE GENOMIC DNA]</scope>
</reference>
<evidence type="ECO:0000313" key="2">
    <source>
        <dbReference type="EMBL" id="GBM51779.1"/>
    </source>
</evidence>
<proteinExistence type="predicted"/>
<keyword evidence="3" id="KW-1185">Reference proteome</keyword>
<dbReference type="EMBL" id="BGPR01099169">
    <property type="protein sequence ID" value="GBM51779.1"/>
    <property type="molecule type" value="Genomic_DNA"/>
</dbReference>
<protein>
    <submittedName>
        <fullName evidence="1">Uncharacterized protein</fullName>
    </submittedName>
</protein>
<dbReference type="Proteomes" id="UP000499080">
    <property type="component" value="Unassembled WGS sequence"/>
</dbReference>
<dbReference type="EMBL" id="BGPR01227733">
    <property type="protein sequence ID" value="GBL63114.1"/>
    <property type="molecule type" value="Genomic_DNA"/>
</dbReference>
<sequence length="79" mass="8589">MRIGLLWSKDWKSNIIRFPFGAFGHKTEIRSMRRGASLSHKSEKPPVGGGEDGGYHVMRAVGGVAGIAATGSAFWCLRE</sequence>
<dbReference type="AlphaFoldDB" id="A0A4Y1ZQI3"/>
<comment type="caution">
    <text evidence="1">The sequence shown here is derived from an EMBL/GenBank/DDBJ whole genome shotgun (WGS) entry which is preliminary data.</text>
</comment>
<gene>
    <name evidence="2" type="ORF">AVEN_139350_1</name>
    <name evidence="1" type="ORF">AVEN_230277_1</name>
</gene>
<name>A0A4Y1ZQI3_ARAVE</name>
<evidence type="ECO:0000313" key="1">
    <source>
        <dbReference type="EMBL" id="GBL63114.1"/>
    </source>
</evidence>
<evidence type="ECO:0000313" key="3">
    <source>
        <dbReference type="Proteomes" id="UP000499080"/>
    </source>
</evidence>
<accession>A0A4Y1ZQI3</accession>
<organism evidence="1 3">
    <name type="scientific">Araneus ventricosus</name>
    <name type="common">Orbweaver spider</name>
    <name type="synonym">Epeira ventricosa</name>
    <dbReference type="NCBI Taxonomy" id="182803"/>
    <lineage>
        <taxon>Eukaryota</taxon>
        <taxon>Metazoa</taxon>
        <taxon>Ecdysozoa</taxon>
        <taxon>Arthropoda</taxon>
        <taxon>Chelicerata</taxon>
        <taxon>Arachnida</taxon>
        <taxon>Araneae</taxon>
        <taxon>Araneomorphae</taxon>
        <taxon>Entelegynae</taxon>
        <taxon>Araneoidea</taxon>
        <taxon>Araneidae</taxon>
        <taxon>Araneus</taxon>
    </lineage>
</organism>